<name>A0A1Z4V4C3_9CYAN</name>
<dbReference type="InterPro" id="IPR039018">
    <property type="entry name" value="VapC20-like"/>
</dbReference>
<dbReference type="Pfam" id="PF01850">
    <property type="entry name" value="PIN"/>
    <property type="match status" value="1"/>
</dbReference>
<accession>A0A1Z4V4C3</accession>
<dbReference type="AlphaFoldDB" id="A0A1Z4V4C3"/>
<dbReference type="InterPro" id="IPR029060">
    <property type="entry name" value="PIN-like_dom_sf"/>
</dbReference>
<dbReference type="RefSeq" id="WP_096667750.1">
    <property type="nucleotide sequence ID" value="NZ_AP018316.1"/>
</dbReference>
<protein>
    <recommendedName>
        <fullName evidence="1">PIN domain-containing protein</fullName>
    </recommendedName>
</protein>
<keyword evidence="3" id="KW-1185">Reference proteome</keyword>
<evidence type="ECO:0000313" key="2">
    <source>
        <dbReference type="EMBL" id="BAZ86328.1"/>
    </source>
</evidence>
<gene>
    <name evidence="2" type="ORF">NIES806_25400</name>
</gene>
<dbReference type="KEGG" id="dcm:NIES806_25400"/>
<dbReference type="GO" id="GO:0016075">
    <property type="term" value="P:rRNA catabolic process"/>
    <property type="evidence" value="ECO:0007669"/>
    <property type="project" value="TreeGrafter"/>
</dbReference>
<dbReference type="Proteomes" id="UP000218702">
    <property type="component" value="Chromosome"/>
</dbReference>
<reference evidence="2 3" key="1">
    <citation type="submission" date="2017-06" db="EMBL/GenBank/DDBJ databases">
        <title>Genome sequencing of cyanobaciteial culture collection at National Institute for Environmental Studies (NIES).</title>
        <authorList>
            <person name="Hirose Y."/>
            <person name="Shimura Y."/>
            <person name="Fujisawa T."/>
            <person name="Nakamura Y."/>
            <person name="Kawachi M."/>
        </authorList>
    </citation>
    <scope>NUCLEOTIDE SEQUENCE [LARGE SCALE GENOMIC DNA]</scope>
    <source>
        <strain evidence="2 3">NIES-806</strain>
    </source>
</reference>
<dbReference type="EMBL" id="AP018316">
    <property type="protein sequence ID" value="BAZ86328.1"/>
    <property type="molecule type" value="Genomic_DNA"/>
</dbReference>
<dbReference type="SUPFAM" id="SSF88723">
    <property type="entry name" value="PIN domain-like"/>
    <property type="match status" value="1"/>
</dbReference>
<dbReference type="InterPro" id="IPR002716">
    <property type="entry name" value="PIN_dom"/>
</dbReference>
<evidence type="ECO:0000313" key="3">
    <source>
        <dbReference type="Proteomes" id="UP000218702"/>
    </source>
</evidence>
<organism evidence="2 3">
    <name type="scientific">Dolichospermum compactum NIES-806</name>
    <dbReference type="NCBI Taxonomy" id="1973481"/>
    <lineage>
        <taxon>Bacteria</taxon>
        <taxon>Bacillati</taxon>
        <taxon>Cyanobacteriota</taxon>
        <taxon>Cyanophyceae</taxon>
        <taxon>Nostocales</taxon>
        <taxon>Aphanizomenonaceae</taxon>
        <taxon>Dolichospermum</taxon>
        <taxon>Dolichospermum compactum</taxon>
    </lineage>
</organism>
<dbReference type="Gene3D" id="3.40.50.1010">
    <property type="entry name" value="5'-nuclease"/>
    <property type="match status" value="1"/>
</dbReference>
<evidence type="ECO:0000259" key="1">
    <source>
        <dbReference type="Pfam" id="PF01850"/>
    </source>
</evidence>
<dbReference type="OrthoDB" id="425811at2"/>
<dbReference type="PANTHER" id="PTHR42188:SF1">
    <property type="entry name" value="23S RRNA-SPECIFIC ENDONUCLEASE VAPC20"/>
    <property type="match status" value="1"/>
</dbReference>
<sequence>MTAILDISFLVATVDIKDENYERVLDIIVDLKEVLVLPTTVLPEVFHLLTSRLGYPTTKQVLTELANSNVIIEGINKTDLKRVTEILTQYADSELDFVDATIVAIAERLNITKILTLDKPIFSIINPQHCAGFEIFPSCQ</sequence>
<dbReference type="GO" id="GO:0004521">
    <property type="term" value="F:RNA endonuclease activity"/>
    <property type="evidence" value="ECO:0007669"/>
    <property type="project" value="InterPro"/>
</dbReference>
<dbReference type="PANTHER" id="PTHR42188">
    <property type="entry name" value="23S RRNA-SPECIFIC ENDONUCLEASE VAPC20"/>
    <property type="match status" value="1"/>
</dbReference>
<proteinExistence type="predicted"/>
<feature type="domain" description="PIN" evidence="1">
    <location>
        <begin position="4"/>
        <end position="119"/>
    </location>
</feature>